<evidence type="ECO:0000313" key="3">
    <source>
        <dbReference type="Proteomes" id="UP000030635"/>
    </source>
</evidence>
<feature type="domain" description="DUF1659" evidence="1">
    <location>
        <begin position="2"/>
        <end position="71"/>
    </location>
</feature>
<protein>
    <recommendedName>
        <fullName evidence="1">DUF1659 domain-containing protein</fullName>
    </recommendedName>
</protein>
<keyword evidence="3" id="KW-1185">Reference proteome</keyword>
<proteinExistence type="predicted"/>
<evidence type="ECO:0000313" key="2">
    <source>
        <dbReference type="EMBL" id="AIY83120.1"/>
    </source>
</evidence>
<evidence type="ECO:0000259" key="1">
    <source>
        <dbReference type="Pfam" id="PF07872"/>
    </source>
</evidence>
<dbReference type="AlphaFoldDB" id="A0A0A7FVZ8"/>
<sequence>MITKTVNEVNLNIIYNKGKDDKGKDIIKSQRFKNVNLNLGDDVLYEMGKSLSDLINYGIISIDKEENSVLSKDSE</sequence>
<dbReference type="eggNOG" id="ENOG5030V9R">
    <property type="taxonomic scope" value="Bacteria"/>
</dbReference>
<dbReference type="HOGENOM" id="CLU_196603_3_0_9"/>
<dbReference type="EMBL" id="CP006905">
    <property type="protein sequence ID" value="AIY83120.1"/>
    <property type="molecule type" value="Genomic_DNA"/>
</dbReference>
<reference evidence="2 3" key="1">
    <citation type="journal article" date="2015" name="Infect. Genet. Evol.">
        <title>Genomic sequences of six botulinum neurotoxin-producing strains representing three clostridial species illustrate the mobility and diversity of botulinum neurotoxin genes.</title>
        <authorList>
            <person name="Smith T.J."/>
            <person name="Hill K.K."/>
            <person name="Xie G."/>
            <person name="Foley B.T."/>
            <person name="Williamson C.H."/>
            <person name="Foster J.T."/>
            <person name="Johnson S.L."/>
            <person name="Chertkov O."/>
            <person name="Teshima H."/>
            <person name="Gibbons H.S."/>
            <person name="Johnsky L.A."/>
            <person name="Karavis M.A."/>
            <person name="Smith L.A."/>
        </authorList>
    </citation>
    <scope>NUCLEOTIDE SEQUENCE [LARGE SCALE GENOMIC DNA]</scope>
    <source>
        <strain evidence="2">Sullivan</strain>
    </source>
</reference>
<accession>A0A0A7FVZ8</accession>
<dbReference type="InterPro" id="IPR012454">
    <property type="entry name" value="DUF1659"/>
</dbReference>
<dbReference type="Pfam" id="PF07872">
    <property type="entry name" value="DUF1659"/>
    <property type="match status" value="1"/>
</dbReference>
<dbReference type="RefSeq" id="WP_039311975.1">
    <property type="nucleotide sequence ID" value="NZ_CP006905.1"/>
</dbReference>
<organism evidence="2 3">
    <name type="scientific">Clostridium baratii str. Sullivan</name>
    <dbReference type="NCBI Taxonomy" id="1415775"/>
    <lineage>
        <taxon>Bacteria</taxon>
        <taxon>Bacillati</taxon>
        <taxon>Bacillota</taxon>
        <taxon>Clostridia</taxon>
        <taxon>Eubacteriales</taxon>
        <taxon>Clostridiaceae</taxon>
        <taxon>Clostridium</taxon>
    </lineage>
</organism>
<dbReference type="Proteomes" id="UP000030635">
    <property type="component" value="Chromosome"/>
</dbReference>
<name>A0A0A7FVZ8_9CLOT</name>
<gene>
    <name evidence="2" type="ORF">U729_865</name>
</gene>
<dbReference type="KEGG" id="cbv:U729_865"/>